<evidence type="ECO:0000313" key="4">
    <source>
        <dbReference type="EMBL" id="SYX91948.1"/>
    </source>
</evidence>
<dbReference type="EMBL" id="UNOZ01000030">
    <property type="protein sequence ID" value="SYX91948.1"/>
    <property type="molecule type" value="Genomic_DNA"/>
</dbReference>
<sequence length="785" mass="87088">MSKISKASVCYPPQFPIQGRLPQRVQQVHQSLARQCNLERGYHDALCLAAGFRVMPPCCKTLHVSLFFDGTGNNLNNDLYASAVPHPTNIARLFRASIGDGHAGGTAYGGSKARRLTDAPGTGNGQYFKYYMPGVGTPFPEVGDLDYSGDGLAFARRGEERINWALLMIIDALRRALGTPRLDNAALQAAVEAMGTWRGTEWIMGRANRSREFRKQLKALERPLRIALDAPSPGQPKLLGLKLYVYGFSRGAAAARAFVSWLNLLLSPNEPTPTLKINDLKLPVSVEYLGLLDTVVSVGLADIAPGANGHMGWGDGSQTLPKGALLKRCLHIVASHEQRLSFPAESIRREDGTYPRNSEEVIYPGVHSDQGGGYPPGDQGKACNEGKDYGDGLLLSQIALHDLYADAFANGAPLKVPKHALPIGLNHELWRAMQDEVSQAFEASPALVIRFNAWRQVTLGLKPLPQPLPSEQVANYQPLSASSTLEDALRAQMDWLTAWRIDRYAFGSLKDTEFYRLATDEHATDEARFSAEAERNKNQAAVVKRRDYQRDLERRGAPKMPLEPGIKDFDPDKSRTQLREAAEEFGRIYRDLNSDPYLAFFRRNSLKNTLALIVFWNSAETIAERERMKAGGQAKVSQLFPPPLGRRNHSSETQRGPVDESRNREQPEGLLRALFDDQVHDSRAWFLHAFLNTTYSNKTLAAGREPWGSYFSERMVFFGEANRRDLVLLDPDGLTNTDALSALAYGEAPDLPLTDTERRAQIQKDIAELWGAEHIQGTEVKNAKS</sequence>
<feature type="compositionally biased region" description="Basic and acidic residues" evidence="1">
    <location>
        <begin position="649"/>
        <end position="667"/>
    </location>
</feature>
<protein>
    <recommendedName>
        <fullName evidence="6">DUF2235 domain-containing protein</fullName>
    </recommendedName>
</protein>
<accession>A0A383RZW4</accession>
<dbReference type="InterPro" id="IPR018712">
    <property type="entry name" value="Tle1-like_cat"/>
</dbReference>
<dbReference type="OrthoDB" id="4378831at2"/>
<evidence type="ECO:0000259" key="2">
    <source>
        <dbReference type="Pfam" id="PF09994"/>
    </source>
</evidence>
<dbReference type="InterPro" id="IPR054388">
    <property type="entry name" value="Tle1-like_C"/>
</dbReference>
<evidence type="ECO:0008006" key="6">
    <source>
        <dbReference type="Google" id="ProtNLM"/>
    </source>
</evidence>
<evidence type="ECO:0000313" key="5">
    <source>
        <dbReference type="Proteomes" id="UP000263595"/>
    </source>
</evidence>
<reference evidence="5" key="1">
    <citation type="submission" date="2018-08" db="EMBL/GenBank/DDBJ databases">
        <authorList>
            <person name="Blom J."/>
        </authorList>
    </citation>
    <scope>NUCLEOTIDE SEQUENCE [LARGE SCALE GENOMIC DNA]</scope>
    <source>
        <strain evidence="5">CCOS 865</strain>
    </source>
</reference>
<name>A0A383RZW4_9PSED</name>
<dbReference type="Pfam" id="PF09994">
    <property type="entry name" value="T6SS_Tle1-like_cat"/>
    <property type="match status" value="1"/>
</dbReference>
<dbReference type="RefSeq" id="WP_119144567.1">
    <property type="nucleotide sequence ID" value="NZ_UNOZ01000030.1"/>
</dbReference>
<dbReference type="Pfam" id="PF22137">
    <property type="entry name" value="T6SS_Tle1-like_C"/>
    <property type="match status" value="1"/>
</dbReference>
<feature type="domain" description="T6SS Phospholipase effector Tle1-like C-terminal" evidence="3">
    <location>
        <begin position="447"/>
        <end position="728"/>
    </location>
</feature>
<feature type="region of interest" description="Disordered" evidence="1">
    <location>
        <begin position="630"/>
        <end position="667"/>
    </location>
</feature>
<evidence type="ECO:0000259" key="3">
    <source>
        <dbReference type="Pfam" id="PF22137"/>
    </source>
</evidence>
<dbReference type="PANTHER" id="PTHR33840">
    <property type="match status" value="1"/>
</dbReference>
<dbReference type="AlphaFoldDB" id="A0A383RZW4"/>
<organism evidence="4 5">
    <name type="scientific">Pseudomonas reidholzensis</name>
    <dbReference type="NCBI Taxonomy" id="1785162"/>
    <lineage>
        <taxon>Bacteria</taxon>
        <taxon>Pseudomonadati</taxon>
        <taxon>Pseudomonadota</taxon>
        <taxon>Gammaproteobacteria</taxon>
        <taxon>Pseudomonadales</taxon>
        <taxon>Pseudomonadaceae</taxon>
        <taxon>Pseudomonas</taxon>
    </lineage>
</organism>
<feature type="domain" description="T6SS Phospholipase effector Tle1-like catalytic" evidence="2">
    <location>
        <begin position="283"/>
        <end position="380"/>
    </location>
</feature>
<evidence type="ECO:0000256" key="1">
    <source>
        <dbReference type="SAM" id="MobiDB-lite"/>
    </source>
</evidence>
<keyword evidence="5" id="KW-1185">Reference proteome</keyword>
<dbReference type="PANTHER" id="PTHR33840:SF1">
    <property type="entry name" value="TLE1 PHOSPHOLIPASE DOMAIN-CONTAINING PROTEIN"/>
    <property type="match status" value="1"/>
</dbReference>
<gene>
    <name evidence="4" type="ORF">CCOS865_04228</name>
</gene>
<dbReference type="Proteomes" id="UP000263595">
    <property type="component" value="Unassembled WGS sequence"/>
</dbReference>
<proteinExistence type="predicted"/>